<dbReference type="AlphaFoldDB" id="A0A8J9Z7R1"/>
<dbReference type="InterPro" id="IPR000566">
    <property type="entry name" value="Lipocln_cytosolic_FA-bd_dom"/>
</dbReference>
<dbReference type="Proteomes" id="UP000838412">
    <property type="component" value="Chromosome 16"/>
</dbReference>
<feature type="domain" description="Cytosolic fatty-acid binding proteins" evidence="4">
    <location>
        <begin position="73"/>
        <end position="90"/>
    </location>
</feature>
<dbReference type="GO" id="GO:0008289">
    <property type="term" value="F:lipid binding"/>
    <property type="evidence" value="ECO:0007669"/>
    <property type="project" value="InterPro"/>
</dbReference>
<feature type="region of interest" description="Disordered" evidence="3">
    <location>
        <begin position="44"/>
        <end position="63"/>
    </location>
</feature>
<dbReference type="InterPro" id="IPR000463">
    <property type="entry name" value="Fatty_acid-bd"/>
</dbReference>
<keyword evidence="2" id="KW-0813">Transport</keyword>
<protein>
    <submittedName>
        <fullName evidence="5">CRABP2 protein</fullName>
    </submittedName>
</protein>
<dbReference type="PRINTS" id="PR00178">
    <property type="entry name" value="FATTYACIDBP"/>
</dbReference>
<gene>
    <name evidence="5" type="primary">CRABP2</name>
    <name evidence="5" type="ORF">BLAG_LOCUS9977</name>
</gene>
<dbReference type="OrthoDB" id="195110at2759"/>
<evidence type="ECO:0000259" key="4">
    <source>
        <dbReference type="PROSITE" id="PS00214"/>
    </source>
</evidence>
<dbReference type="InterPro" id="IPR031259">
    <property type="entry name" value="ILBP"/>
</dbReference>
<comment type="similarity">
    <text evidence="1 2">Belongs to the calycin superfamily. Fatty-acid binding protein (FABP) family.</text>
</comment>
<dbReference type="PROSITE" id="PS00214">
    <property type="entry name" value="FABP"/>
    <property type="match status" value="1"/>
</dbReference>
<keyword evidence="6" id="KW-1185">Reference proteome</keyword>
<accession>A0A8J9Z7R1</accession>
<proteinExistence type="inferred from homology"/>
<name>A0A8J9Z7R1_BRALA</name>
<dbReference type="CDD" id="cd00742">
    <property type="entry name" value="FABP"/>
    <property type="match status" value="1"/>
</dbReference>
<organism evidence="5 6">
    <name type="scientific">Branchiostoma lanceolatum</name>
    <name type="common">Common lancelet</name>
    <name type="synonym">Amphioxus lanceolatum</name>
    <dbReference type="NCBI Taxonomy" id="7740"/>
    <lineage>
        <taxon>Eukaryota</taxon>
        <taxon>Metazoa</taxon>
        <taxon>Chordata</taxon>
        <taxon>Cephalochordata</taxon>
        <taxon>Leptocardii</taxon>
        <taxon>Amphioxiformes</taxon>
        <taxon>Branchiostomatidae</taxon>
        <taxon>Branchiostoma</taxon>
    </lineage>
</organism>
<dbReference type="Gene3D" id="2.40.128.20">
    <property type="match status" value="1"/>
</dbReference>
<dbReference type="InterPro" id="IPR012674">
    <property type="entry name" value="Calycin"/>
</dbReference>
<sequence>MWRILLRRFTGLLLILTAVVFLVIGLQEPRHGPRHVGPRLKAHFGSQRPRNVTEGPRSSIHTNRSKMTADFNGKWKLVDSENFDAYLQAVGVNFMIRQMAKAVTPRQEIQQNGDNFVIKSSGFQTKVTNFTIGEEFEDDSPIGKVKCTITWKDGKLHTAIEGPRGPMWSERELREDGRVYLTMAAPNGTKATRIFARDE</sequence>
<reference evidence="5" key="1">
    <citation type="submission" date="2022-01" db="EMBL/GenBank/DDBJ databases">
        <authorList>
            <person name="Braso-Vives M."/>
        </authorList>
    </citation>
    <scope>NUCLEOTIDE SEQUENCE</scope>
</reference>
<evidence type="ECO:0000313" key="5">
    <source>
        <dbReference type="EMBL" id="CAH1248660.1"/>
    </source>
</evidence>
<dbReference type="EMBL" id="OV696701">
    <property type="protein sequence ID" value="CAH1248660.1"/>
    <property type="molecule type" value="Genomic_DNA"/>
</dbReference>
<evidence type="ECO:0000256" key="2">
    <source>
        <dbReference type="RuleBase" id="RU003696"/>
    </source>
</evidence>
<dbReference type="Pfam" id="PF00061">
    <property type="entry name" value="Lipocalin"/>
    <property type="match status" value="1"/>
</dbReference>
<evidence type="ECO:0000313" key="6">
    <source>
        <dbReference type="Proteomes" id="UP000838412"/>
    </source>
</evidence>
<evidence type="ECO:0000256" key="1">
    <source>
        <dbReference type="ARBA" id="ARBA00008390"/>
    </source>
</evidence>
<dbReference type="SUPFAM" id="SSF50814">
    <property type="entry name" value="Lipocalins"/>
    <property type="match status" value="1"/>
</dbReference>
<evidence type="ECO:0000256" key="3">
    <source>
        <dbReference type="SAM" id="MobiDB-lite"/>
    </source>
</evidence>
<dbReference type="PANTHER" id="PTHR11955">
    <property type="entry name" value="FATTY ACID BINDING PROTEIN"/>
    <property type="match status" value="1"/>
</dbReference>